<evidence type="ECO:0000259" key="10">
    <source>
        <dbReference type="PROSITE" id="PS50164"/>
    </source>
</evidence>
<evidence type="ECO:0000256" key="6">
    <source>
        <dbReference type="ARBA" id="ARBA00023236"/>
    </source>
</evidence>
<dbReference type="InterPro" id="IPR047296">
    <property type="entry name" value="GIY-YIG_UvrC_Cho"/>
</dbReference>
<dbReference type="SUPFAM" id="SSF46600">
    <property type="entry name" value="C-terminal UvrC-binding domain of UvrB"/>
    <property type="match status" value="1"/>
</dbReference>
<dbReference type="EMBL" id="CP136862">
    <property type="protein sequence ID" value="WOJ88500.1"/>
    <property type="molecule type" value="Genomic_DNA"/>
</dbReference>
<evidence type="ECO:0000313" key="12">
    <source>
        <dbReference type="EMBL" id="WOJ88500.1"/>
    </source>
</evidence>
<organism evidence="12 13">
    <name type="scientific">Methylocapsa polymorpha</name>
    <dbReference type="NCBI Taxonomy" id="3080828"/>
    <lineage>
        <taxon>Bacteria</taxon>
        <taxon>Pseudomonadati</taxon>
        <taxon>Pseudomonadota</taxon>
        <taxon>Alphaproteobacteria</taxon>
        <taxon>Hyphomicrobiales</taxon>
        <taxon>Beijerinckiaceae</taxon>
        <taxon>Methylocapsa</taxon>
    </lineage>
</organism>
<feature type="domain" description="UVR" evidence="9">
    <location>
        <begin position="259"/>
        <end position="294"/>
    </location>
</feature>
<dbReference type="Proteomes" id="UP001626536">
    <property type="component" value="Chromosome"/>
</dbReference>
<evidence type="ECO:0000256" key="8">
    <source>
        <dbReference type="SAM" id="MobiDB-lite"/>
    </source>
</evidence>
<dbReference type="PROSITE" id="PS50164">
    <property type="entry name" value="GIY_YIG"/>
    <property type="match status" value="1"/>
</dbReference>
<comment type="similarity">
    <text evidence="7">Belongs to the UvrC family.</text>
</comment>
<comment type="function">
    <text evidence="7">The UvrABC repair system catalyzes the recognition and processing of DNA lesions. UvrC both incises the 5' and 3' sides of the lesion. The N-terminal half is responsible for the 3' incision and the C-terminal half is responsible for the 5' incision.</text>
</comment>
<feature type="domain" description="GIY-YIG" evidence="10">
    <location>
        <begin position="71"/>
        <end position="149"/>
    </location>
</feature>
<dbReference type="HAMAP" id="MF_00203">
    <property type="entry name" value="UvrC"/>
    <property type="match status" value="1"/>
</dbReference>
<name>A0ABZ0HQ69_9HYPH</name>
<dbReference type="InterPro" id="IPR000305">
    <property type="entry name" value="GIY-YIG_endonuc"/>
</dbReference>
<comment type="subunit">
    <text evidence="7">Interacts with UvrB in an incision complex.</text>
</comment>
<dbReference type="CDD" id="cd10434">
    <property type="entry name" value="GIY-YIG_UvrC_Cho"/>
    <property type="match status" value="1"/>
</dbReference>
<keyword evidence="2 7" id="KW-0227">DNA damage</keyword>
<dbReference type="PANTHER" id="PTHR30562:SF1">
    <property type="entry name" value="UVRABC SYSTEM PROTEIN C"/>
    <property type="match status" value="1"/>
</dbReference>
<dbReference type="Pfam" id="PF08459">
    <property type="entry name" value="UvrC_RNaseH_dom"/>
    <property type="match status" value="1"/>
</dbReference>
<evidence type="ECO:0000313" key="13">
    <source>
        <dbReference type="Proteomes" id="UP001626536"/>
    </source>
</evidence>
<dbReference type="Gene3D" id="1.10.150.20">
    <property type="entry name" value="5' to 3' exonuclease, C-terminal subdomain"/>
    <property type="match status" value="1"/>
</dbReference>
<sequence>MTRVQKPGLPSSEAPSGEFAAAGPGDQPEAAIEDDAEIFADLELTIEDDSAPASVRRGAAVIRGFWRHAPVGPGVYRMIAADGEVLYVGKAKSVRKRIASYVRPFGHTNRIARMIALTASMVFISTETETEALLLETNYIKQMKPRFNVLMRDDKSFPYILLTGDHAAPQITKHRGARNRKGDYFGPFASVWAVNRTLNALQRAFLLRSCSDSYYDNRTRPCLLYQIKRCSAPCTGEIGPADYAELVREARDFLSGKSRSVRDLLAQEMAAAADLMEFESAARFRDRIAALSAIQGAQGINPRTVEEADVFAIVDEAGQFCIEVFFFRTFQNWGNRAYFPRADKSLSPGEVLDSFLAQFYADKPPPRLILISHGIENRAVLEQALCERSSRKVEIAAPQRGEKKELVEHAAQNAREALSRKLSETASQEKLLAALAEAFGLSGKLRRIEVYDNSHIMGTNAVGAMIVAGAAGFMKAHYRTFNIKGDELTPGDDYGMMREVLRRRFSRLMKEEAALAGPAQETGAGFEREPGVEIAPEGEESDSRDAFPHKPDLILIDGGQGQFDAAQAILAELGVTDVAVAGIAKGIDRNAGRETFFVAGRESFKLSPRDPALYFVQRLRDEAHRFAIGTHRARRKKEFTKSPLDEIAGIGPARKRALLHAFGTAKAISRAALSDLGKVPGVNAATAQLVYDFFHERGR</sequence>
<keyword evidence="4 7" id="KW-0267">Excision nuclease</keyword>
<evidence type="ECO:0000256" key="5">
    <source>
        <dbReference type="ARBA" id="ARBA00023204"/>
    </source>
</evidence>
<gene>
    <name evidence="7 12" type="primary">uvrC</name>
    <name evidence="12" type="ORF">RZS28_11770</name>
</gene>
<dbReference type="InterPro" id="IPR035901">
    <property type="entry name" value="GIY-YIG_endonuc_sf"/>
</dbReference>
<protein>
    <recommendedName>
        <fullName evidence="7">UvrABC system protein C</fullName>
        <shortName evidence="7">Protein UvrC</shortName>
    </recommendedName>
    <alternativeName>
        <fullName evidence="7">Excinuclease ABC subunit C</fullName>
    </alternativeName>
</protein>
<dbReference type="SUPFAM" id="SSF82771">
    <property type="entry name" value="GIY-YIG endonuclease"/>
    <property type="match status" value="1"/>
</dbReference>
<comment type="subcellular location">
    <subcellularLocation>
        <location evidence="7">Cytoplasm</location>
    </subcellularLocation>
</comment>
<dbReference type="Pfam" id="PF02151">
    <property type="entry name" value="UVR"/>
    <property type="match status" value="1"/>
</dbReference>
<dbReference type="Pfam" id="PF14520">
    <property type="entry name" value="HHH_5"/>
    <property type="match status" value="1"/>
</dbReference>
<feature type="region of interest" description="Disordered" evidence="8">
    <location>
        <begin position="1"/>
        <end position="27"/>
    </location>
</feature>
<keyword evidence="3 7" id="KW-0228">DNA excision</keyword>
<dbReference type="Pfam" id="PF01541">
    <property type="entry name" value="GIY-YIG"/>
    <property type="match status" value="1"/>
</dbReference>
<keyword evidence="5 7" id="KW-0234">DNA repair</keyword>
<proteinExistence type="inferred from homology"/>
<dbReference type="InterPro" id="IPR050066">
    <property type="entry name" value="UvrABC_protein_C"/>
</dbReference>
<dbReference type="Gene3D" id="3.30.420.340">
    <property type="entry name" value="UvrC, RNAse H endonuclease domain"/>
    <property type="match status" value="1"/>
</dbReference>
<keyword evidence="6 7" id="KW-0742">SOS response</keyword>
<evidence type="ECO:0000256" key="3">
    <source>
        <dbReference type="ARBA" id="ARBA00022769"/>
    </source>
</evidence>
<dbReference type="SUPFAM" id="SSF47781">
    <property type="entry name" value="RuvA domain 2-like"/>
    <property type="match status" value="1"/>
</dbReference>
<dbReference type="NCBIfam" id="NF001824">
    <property type="entry name" value="PRK00558.1-5"/>
    <property type="match status" value="1"/>
</dbReference>
<evidence type="ECO:0000256" key="7">
    <source>
        <dbReference type="HAMAP-Rule" id="MF_00203"/>
    </source>
</evidence>
<dbReference type="Gene3D" id="3.40.1440.10">
    <property type="entry name" value="GIY-YIG endonuclease"/>
    <property type="match status" value="1"/>
</dbReference>
<dbReference type="InterPro" id="IPR038476">
    <property type="entry name" value="UvrC_RNase_H_dom_sf"/>
</dbReference>
<dbReference type="PROSITE" id="PS50151">
    <property type="entry name" value="UVR"/>
    <property type="match status" value="1"/>
</dbReference>
<reference evidence="12 13" key="1">
    <citation type="submission" date="2023-10" db="EMBL/GenBank/DDBJ databases">
        <title>Novel methanotroph of the genus Methylocapsa from a subarctic wetland.</title>
        <authorList>
            <person name="Belova S.E."/>
            <person name="Oshkin I.Y."/>
            <person name="Miroshnikov K."/>
            <person name="Dedysh S.N."/>
        </authorList>
    </citation>
    <scope>NUCLEOTIDE SEQUENCE [LARGE SCALE GENOMIC DNA]</scope>
    <source>
        <strain evidence="12 13">RX1</strain>
    </source>
</reference>
<accession>A0ABZ0HQ69</accession>
<dbReference type="PROSITE" id="PS50165">
    <property type="entry name" value="UVRC"/>
    <property type="match status" value="1"/>
</dbReference>
<dbReference type="NCBIfam" id="TIGR00194">
    <property type="entry name" value="uvrC"/>
    <property type="match status" value="1"/>
</dbReference>
<evidence type="ECO:0000256" key="4">
    <source>
        <dbReference type="ARBA" id="ARBA00022881"/>
    </source>
</evidence>
<evidence type="ECO:0000256" key="2">
    <source>
        <dbReference type="ARBA" id="ARBA00022763"/>
    </source>
</evidence>
<dbReference type="PANTHER" id="PTHR30562">
    <property type="entry name" value="UVRC/OXIDOREDUCTASE"/>
    <property type="match status" value="1"/>
</dbReference>
<dbReference type="InterPro" id="IPR004791">
    <property type="entry name" value="UvrC"/>
</dbReference>
<dbReference type="InterPro" id="IPR001943">
    <property type="entry name" value="UVR_dom"/>
</dbReference>
<dbReference type="RefSeq" id="WP_407337937.1">
    <property type="nucleotide sequence ID" value="NZ_CP136862.1"/>
</dbReference>
<dbReference type="InterPro" id="IPR036876">
    <property type="entry name" value="UVR_dom_sf"/>
</dbReference>
<evidence type="ECO:0000259" key="9">
    <source>
        <dbReference type="PROSITE" id="PS50151"/>
    </source>
</evidence>
<dbReference type="InterPro" id="IPR010994">
    <property type="entry name" value="RuvA_2-like"/>
</dbReference>
<dbReference type="SMART" id="SM00465">
    <property type="entry name" value="GIYc"/>
    <property type="match status" value="1"/>
</dbReference>
<dbReference type="InterPro" id="IPR001162">
    <property type="entry name" value="UvrC_RNase_H_dom"/>
</dbReference>
<evidence type="ECO:0000259" key="11">
    <source>
        <dbReference type="PROSITE" id="PS50165"/>
    </source>
</evidence>
<dbReference type="Pfam" id="PF22920">
    <property type="entry name" value="UvrC_RNaseH"/>
    <property type="match status" value="1"/>
</dbReference>
<keyword evidence="1 7" id="KW-0963">Cytoplasm</keyword>
<keyword evidence="13" id="KW-1185">Reference proteome</keyword>
<feature type="domain" description="UvrC family homology region profile" evidence="11">
    <location>
        <begin position="310"/>
        <end position="570"/>
    </location>
</feature>
<evidence type="ECO:0000256" key="1">
    <source>
        <dbReference type="ARBA" id="ARBA00022490"/>
    </source>
</evidence>